<evidence type="ECO:0000313" key="1">
    <source>
        <dbReference type="EMBL" id="MPL75928.1"/>
    </source>
</evidence>
<name>A0A644UAM3_9ZZZZ</name>
<organism evidence="1">
    <name type="scientific">bioreactor metagenome</name>
    <dbReference type="NCBI Taxonomy" id="1076179"/>
    <lineage>
        <taxon>unclassified sequences</taxon>
        <taxon>metagenomes</taxon>
        <taxon>ecological metagenomes</taxon>
    </lineage>
</organism>
<sequence>MKTLSQILVVAGLATFVACGPSAEQLAEQARLDSIRVADSIALVEAEAARIQDSINAALAADTTVVEEIVVK</sequence>
<proteinExistence type="predicted"/>
<dbReference type="AlphaFoldDB" id="A0A644UAM3"/>
<reference evidence="1" key="1">
    <citation type="submission" date="2019-08" db="EMBL/GenBank/DDBJ databases">
        <authorList>
            <person name="Kucharzyk K."/>
            <person name="Murdoch R.W."/>
            <person name="Higgins S."/>
            <person name="Loffler F."/>
        </authorList>
    </citation>
    <scope>NUCLEOTIDE SEQUENCE</scope>
</reference>
<protein>
    <submittedName>
        <fullName evidence="1">Uncharacterized protein</fullName>
    </submittedName>
</protein>
<accession>A0A644UAM3</accession>
<dbReference type="EMBL" id="VSSQ01000093">
    <property type="protein sequence ID" value="MPL75928.1"/>
    <property type="molecule type" value="Genomic_DNA"/>
</dbReference>
<dbReference type="PROSITE" id="PS51257">
    <property type="entry name" value="PROKAR_LIPOPROTEIN"/>
    <property type="match status" value="1"/>
</dbReference>
<gene>
    <name evidence="1" type="ORF">SDC9_21771</name>
</gene>
<comment type="caution">
    <text evidence="1">The sequence shown here is derived from an EMBL/GenBank/DDBJ whole genome shotgun (WGS) entry which is preliminary data.</text>
</comment>